<dbReference type="AlphaFoldDB" id="A0AAW1NZF8"/>
<proteinExistence type="predicted"/>
<gene>
    <name evidence="3" type="ORF">WJX73_000996</name>
</gene>
<name>A0AAW1NZF8_9CHLO</name>
<feature type="region of interest" description="Disordered" evidence="1">
    <location>
        <begin position="366"/>
        <end position="444"/>
    </location>
</feature>
<evidence type="ECO:0000313" key="4">
    <source>
        <dbReference type="Proteomes" id="UP001465755"/>
    </source>
</evidence>
<comment type="caution">
    <text evidence="3">The sequence shown here is derived from an EMBL/GenBank/DDBJ whole genome shotgun (WGS) entry which is preliminary data.</text>
</comment>
<protein>
    <recommendedName>
        <fullName evidence="2">SET domain-containing protein</fullName>
    </recommendedName>
</protein>
<accession>A0AAW1NZF8</accession>
<dbReference type="Proteomes" id="UP001465755">
    <property type="component" value="Unassembled WGS sequence"/>
</dbReference>
<keyword evidence="4" id="KW-1185">Reference proteome</keyword>
<dbReference type="Gene3D" id="2.170.270.10">
    <property type="entry name" value="SET domain"/>
    <property type="match status" value="1"/>
</dbReference>
<evidence type="ECO:0000313" key="3">
    <source>
        <dbReference type="EMBL" id="KAK9803440.1"/>
    </source>
</evidence>
<dbReference type="InterPro" id="IPR046341">
    <property type="entry name" value="SET_dom_sf"/>
</dbReference>
<sequence length="671" mass="72840">MKSAAYQQLLDIAAQEYAAYGHCFSGSVSKQPSVPEGGLRVCGHTLSQPVAEAFRDLAKRNPARKVHIVGRLEGLWNLDFCRLVKKNFADRLGLASLRGKDWLLQLPEDLTLKHVQASFVSNSDYRVGLRGQLACKATRTICRGSIIGPYRSLILWWEDFRRLGNSPPVGWLERHQSRIKFRHKLDEYAADSCFEATGLDKEIAEGILQNRTIVSSAWMHGNLLALVNDAREDPLNKPESVAAPEAYNCALKLLAVGGWPFFFLVAIRDIQPDEELLYDYEEGYWHKFRENADSMKDHEADMASLRAAMQAEGASLRVSACSGEDRVSGIATHRDVVTVKLDSDGGRELVCEHPVPPLSPFQALQARPASSLPLSSSGQRRLPPNWKSLDEHAQESIARKRPKSAPASHAAAPQMPQEGFDGKSPRVQGGAEPGSAAGTSRTASGGLKRLVKAADLTQAQILQRQSRSLDGATRQPAPAHTSPSAAISHAPDRSISLPRGSIATADCDPLKPGGSRALSKASGSLGMEGRQSLVQSPPAKKLPFLRPAERPKPSHKGLQSPRGSMKAAPLRPNSAGRAGLGPMRSISSLQGPVPAREQQQQPDRPLSASPPPVQPGARGARGRIAARVAEASAVPVGKHWEGADARVNRYLHCATPEERRQMRQFRDSSLS</sequence>
<dbReference type="Pfam" id="PF00856">
    <property type="entry name" value="SET"/>
    <property type="match status" value="1"/>
</dbReference>
<dbReference type="SUPFAM" id="SSF82199">
    <property type="entry name" value="SET domain"/>
    <property type="match status" value="1"/>
</dbReference>
<organism evidence="3 4">
    <name type="scientific">Symbiochloris irregularis</name>
    <dbReference type="NCBI Taxonomy" id="706552"/>
    <lineage>
        <taxon>Eukaryota</taxon>
        <taxon>Viridiplantae</taxon>
        <taxon>Chlorophyta</taxon>
        <taxon>core chlorophytes</taxon>
        <taxon>Trebouxiophyceae</taxon>
        <taxon>Trebouxiales</taxon>
        <taxon>Trebouxiaceae</taxon>
        <taxon>Symbiochloris</taxon>
    </lineage>
</organism>
<dbReference type="EMBL" id="JALJOQ010000059">
    <property type="protein sequence ID" value="KAK9803440.1"/>
    <property type="molecule type" value="Genomic_DNA"/>
</dbReference>
<dbReference type="InterPro" id="IPR001214">
    <property type="entry name" value="SET_dom"/>
</dbReference>
<feature type="compositionally biased region" description="Basic and acidic residues" evidence="1">
    <location>
        <begin position="388"/>
        <end position="398"/>
    </location>
</feature>
<feature type="region of interest" description="Disordered" evidence="1">
    <location>
        <begin position="467"/>
        <end position="623"/>
    </location>
</feature>
<reference evidence="3 4" key="1">
    <citation type="journal article" date="2024" name="Nat. Commun.">
        <title>Phylogenomics reveals the evolutionary origins of lichenization in chlorophyte algae.</title>
        <authorList>
            <person name="Puginier C."/>
            <person name="Libourel C."/>
            <person name="Otte J."/>
            <person name="Skaloud P."/>
            <person name="Haon M."/>
            <person name="Grisel S."/>
            <person name="Petersen M."/>
            <person name="Berrin J.G."/>
            <person name="Delaux P.M."/>
            <person name="Dal Grande F."/>
            <person name="Keller J."/>
        </authorList>
    </citation>
    <scope>NUCLEOTIDE SEQUENCE [LARGE SCALE GENOMIC DNA]</scope>
    <source>
        <strain evidence="3 4">SAG 2036</strain>
    </source>
</reference>
<evidence type="ECO:0000259" key="2">
    <source>
        <dbReference type="Pfam" id="PF00856"/>
    </source>
</evidence>
<evidence type="ECO:0000256" key="1">
    <source>
        <dbReference type="SAM" id="MobiDB-lite"/>
    </source>
</evidence>
<feature type="domain" description="SET" evidence="2">
    <location>
        <begin position="136"/>
        <end position="280"/>
    </location>
</feature>
<feature type="compositionally biased region" description="Low complexity" evidence="1">
    <location>
        <begin position="404"/>
        <end position="413"/>
    </location>
</feature>
<feature type="compositionally biased region" description="Low complexity" evidence="1">
    <location>
        <begin position="366"/>
        <end position="384"/>
    </location>
</feature>